<dbReference type="GO" id="GO:0004497">
    <property type="term" value="F:monooxygenase activity"/>
    <property type="evidence" value="ECO:0007669"/>
    <property type="project" value="UniProtKB-KW"/>
</dbReference>
<protein>
    <recommendedName>
        <fullName evidence="9">Cytochrome P450 monooxygenase</fullName>
    </recommendedName>
</protein>
<dbReference type="SUPFAM" id="SSF48264">
    <property type="entry name" value="Cytochrome P450"/>
    <property type="match status" value="1"/>
</dbReference>
<keyword evidence="8" id="KW-1185">Reference proteome</keyword>
<reference evidence="7" key="1">
    <citation type="journal article" date="2020" name="Stud. Mycol.">
        <title>101 Dothideomycetes genomes: a test case for predicting lifestyles and emergence of pathogens.</title>
        <authorList>
            <person name="Haridas S."/>
            <person name="Albert R."/>
            <person name="Binder M."/>
            <person name="Bloem J."/>
            <person name="Labutti K."/>
            <person name="Salamov A."/>
            <person name="Andreopoulos B."/>
            <person name="Baker S."/>
            <person name="Barry K."/>
            <person name="Bills G."/>
            <person name="Bluhm B."/>
            <person name="Cannon C."/>
            <person name="Castanera R."/>
            <person name="Culley D."/>
            <person name="Daum C."/>
            <person name="Ezra D."/>
            <person name="Gonzalez J."/>
            <person name="Henrissat B."/>
            <person name="Kuo A."/>
            <person name="Liang C."/>
            <person name="Lipzen A."/>
            <person name="Lutzoni F."/>
            <person name="Magnuson J."/>
            <person name="Mondo S."/>
            <person name="Nolan M."/>
            <person name="Ohm R."/>
            <person name="Pangilinan J."/>
            <person name="Park H.-J."/>
            <person name="Ramirez L."/>
            <person name="Alfaro M."/>
            <person name="Sun H."/>
            <person name="Tritt A."/>
            <person name="Yoshinaga Y."/>
            <person name="Zwiers L.-H."/>
            <person name="Turgeon B."/>
            <person name="Goodwin S."/>
            <person name="Spatafora J."/>
            <person name="Crous P."/>
            <person name="Grigoriev I."/>
        </authorList>
    </citation>
    <scope>NUCLEOTIDE SEQUENCE</scope>
    <source>
        <strain evidence="7">SCOH1-5</strain>
    </source>
</reference>
<proteinExistence type="inferred from homology"/>
<accession>A0A6A6F542</accession>
<dbReference type="InterPro" id="IPR036396">
    <property type="entry name" value="Cyt_P450_sf"/>
</dbReference>
<keyword evidence="5" id="KW-0503">Monooxygenase</keyword>
<dbReference type="EMBL" id="ML992691">
    <property type="protein sequence ID" value="KAF2208856.1"/>
    <property type="molecule type" value="Genomic_DNA"/>
</dbReference>
<sequence length="111" mass="12974">QAMAMFPKVQRKAREELDRIVGPDELPFGKYLKDIMYVNCTAKETVRWKSEICSPIPYAAVNEDHYHGYRIPKSSTIVLAVWSANHNLKDFDEPREFRPERQDPNTTIFES</sequence>
<keyword evidence="2" id="KW-0479">Metal-binding</keyword>
<evidence type="ECO:0000256" key="5">
    <source>
        <dbReference type="ARBA" id="ARBA00023033"/>
    </source>
</evidence>
<dbReference type="AlphaFoldDB" id="A0A6A6F542"/>
<comment type="similarity">
    <text evidence="1">Belongs to the cytochrome P450 family.</text>
</comment>
<evidence type="ECO:0000256" key="3">
    <source>
        <dbReference type="ARBA" id="ARBA00023002"/>
    </source>
</evidence>
<feature type="region of interest" description="Disordered" evidence="6">
    <location>
        <begin position="92"/>
        <end position="111"/>
    </location>
</feature>
<evidence type="ECO:0000313" key="7">
    <source>
        <dbReference type="EMBL" id="KAF2208856.1"/>
    </source>
</evidence>
<dbReference type="Pfam" id="PF00067">
    <property type="entry name" value="p450"/>
    <property type="match status" value="1"/>
</dbReference>
<feature type="compositionally biased region" description="Basic and acidic residues" evidence="6">
    <location>
        <begin position="92"/>
        <end position="103"/>
    </location>
</feature>
<dbReference type="InterPro" id="IPR050364">
    <property type="entry name" value="Cytochrome_P450_fung"/>
</dbReference>
<dbReference type="Gene3D" id="1.10.630.10">
    <property type="entry name" value="Cytochrome P450"/>
    <property type="match status" value="1"/>
</dbReference>
<evidence type="ECO:0000256" key="1">
    <source>
        <dbReference type="ARBA" id="ARBA00010617"/>
    </source>
</evidence>
<keyword evidence="4" id="KW-0408">Iron</keyword>
<name>A0A6A6F542_9PEZI</name>
<dbReference type="GO" id="GO:0005506">
    <property type="term" value="F:iron ion binding"/>
    <property type="evidence" value="ECO:0007669"/>
    <property type="project" value="InterPro"/>
</dbReference>
<evidence type="ECO:0008006" key="9">
    <source>
        <dbReference type="Google" id="ProtNLM"/>
    </source>
</evidence>
<dbReference type="OrthoDB" id="3626587at2759"/>
<dbReference type="InterPro" id="IPR001128">
    <property type="entry name" value="Cyt_P450"/>
</dbReference>
<dbReference type="Proteomes" id="UP000799539">
    <property type="component" value="Unassembled WGS sequence"/>
</dbReference>
<dbReference type="GO" id="GO:0020037">
    <property type="term" value="F:heme binding"/>
    <property type="evidence" value="ECO:0007669"/>
    <property type="project" value="InterPro"/>
</dbReference>
<evidence type="ECO:0000256" key="2">
    <source>
        <dbReference type="ARBA" id="ARBA00022723"/>
    </source>
</evidence>
<gene>
    <name evidence="7" type="ORF">CERZMDRAFT_48595</name>
</gene>
<feature type="non-terminal residue" evidence="7">
    <location>
        <position position="1"/>
    </location>
</feature>
<keyword evidence="3" id="KW-0560">Oxidoreductase</keyword>
<organism evidence="7 8">
    <name type="scientific">Cercospora zeae-maydis SCOH1-5</name>
    <dbReference type="NCBI Taxonomy" id="717836"/>
    <lineage>
        <taxon>Eukaryota</taxon>
        <taxon>Fungi</taxon>
        <taxon>Dikarya</taxon>
        <taxon>Ascomycota</taxon>
        <taxon>Pezizomycotina</taxon>
        <taxon>Dothideomycetes</taxon>
        <taxon>Dothideomycetidae</taxon>
        <taxon>Mycosphaerellales</taxon>
        <taxon>Mycosphaerellaceae</taxon>
        <taxon>Cercospora</taxon>
    </lineage>
</organism>
<dbReference type="PANTHER" id="PTHR46300:SF2">
    <property type="entry name" value="CYTOCHROME P450 MONOOXYGENASE ALNH-RELATED"/>
    <property type="match status" value="1"/>
</dbReference>
<evidence type="ECO:0000313" key="8">
    <source>
        <dbReference type="Proteomes" id="UP000799539"/>
    </source>
</evidence>
<dbReference type="PANTHER" id="PTHR46300">
    <property type="entry name" value="P450, PUTATIVE (EUROFUNG)-RELATED-RELATED"/>
    <property type="match status" value="1"/>
</dbReference>
<dbReference type="GO" id="GO:0016705">
    <property type="term" value="F:oxidoreductase activity, acting on paired donors, with incorporation or reduction of molecular oxygen"/>
    <property type="evidence" value="ECO:0007669"/>
    <property type="project" value="InterPro"/>
</dbReference>
<evidence type="ECO:0000256" key="4">
    <source>
        <dbReference type="ARBA" id="ARBA00023004"/>
    </source>
</evidence>
<evidence type="ECO:0000256" key="6">
    <source>
        <dbReference type="SAM" id="MobiDB-lite"/>
    </source>
</evidence>